<dbReference type="GO" id="GO:0005524">
    <property type="term" value="F:ATP binding"/>
    <property type="evidence" value="ECO:0007669"/>
    <property type="project" value="UniProtKB-KW"/>
</dbReference>
<feature type="domain" description="Histidine kinase" evidence="11">
    <location>
        <begin position="920"/>
        <end position="1017"/>
    </location>
</feature>
<dbReference type="PROSITE" id="PS50110">
    <property type="entry name" value="RESPONSE_REGULATORY"/>
    <property type="match status" value="1"/>
</dbReference>
<dbReference type="PANTHER" id="PTHR43047">
    <property type="entry name" value="TWO-COMPONENT HISTIDINE PROTEIN KINASE"/>
    <property type="match status" value="1"/>
</dbReference>
<keyword evidence="8" id="KW-0902">Two-component regulatory system</keyword>
<evidence type="ECO:0000256" key="9">
    <source>
        <dbReference type="PROSITE-ProRule" id="PRU00169"/>
    </source>
</evidence>
<dbReference type="SMART" id="SM00387">
    <property type="entry name" value="HATPase_c"/>
    <property type="match status" value="2"/>
</dbReference>
<feature type="domain" description="Response regulatory" evidence="12">
    <location>
        <begin position="693"/>
        <end position="810"/>
    </location>
</feature>
<gene>
    <name evidence="13" type="ORF">ACFFJ8_19735</name>
</gene>
<dbReference type="InterPro" id="IPR001789">
    <property type="entry name" value="Sig_transdc_resp-reg_receiver"/>
</dbReference>
<evidence type="ECO:0000256" key="5">
    <source>
        <dbReference type="ARBA" id="ARBA00022741"/>
    </source>
</evidence>
<keyword evidence="3 9" id="KW-0597">Phosphoprotein</keyword>
<dbReference type="InterPro" id="IPR003661">
    <property type="entry name" value="HisK_dim/P_dom"/>
</dbReference>
<evidence type="ECO:0000259" key="11">
    <source>
        <dbReference type="PROSITE" id="PS50109"/>
    </source>
</evidence>
<dbReference type="InterPro" id="IPR003594">
    <property type="entry name" value="HATPase_dom"/>
</dbReference>
<dbReference type="Gene3D" id="3.40.50.2300">
    <property type="match status" value="1"/>
</dbReference>
<dbReference type="SUPFAM" id="SSF47384">
    <property type="entry name" value="Homodimeric domain of signal transducing histidine kinase"/>
    <property type="match status" value="1"/>
</dbReference>
<dbReference type="PROSITE" id="PS50109">
    <property type="entry name" value="HIS_KIN"/>
    <property type="match status" value="2"/>
</dbReference>
<feature type="modified residue" description="4-aspartylphosphate" evidence="9">
    <location>
        <position position="743"/>
    </location>
</feature>
<feature type="transmembrane region" description="Helical" evidence="10">
    <location>
        <begin position="206"/>
        <end position="223"/>
    </location>
</feature>
<comment type="catalytic activity">
    <reaction evidence="1">
        <text>ATP + protein L-histidine = ADP + protein N-phospho-L-histidine.</text>
        <dbReference type="EC" id="2.7.13.3"/>
    </reaction>
</comment>
<keyword evidence="4" id="KW-0808">Transferase</keyword>
<dbReference type="Pfam" id="PF00512">
    <property type="entry name" value="HisKA"/>
    <property type="match status" value="1"/>
</dbReference>
<keyword evidence="14" id="KW-1185">Reference proteome</keyword>
<dbReference type="InterPro" id="IPR004358">
    <property type="entry name" value="Sig_transdc_His_kin-like_C"/>
</dbReference>
<dbReference type="SUPFAM" id="SSF52172">
    <property type="entry name" value="CheY-like"/>
    <property type="match status" value="1"/>
</dbReference>
<keyword evidence="10" id="KW-0472">Membrane</keyword>
<evidence type="ECO:0000256" key="7">
    <source>
        <dbReference type="ARBA" id="ARBA00022840"/>
    </source>
</evidence>
<dbReference type="EC" id="2.7.13.3" evidence="2"/>
<dbReference type="Pfam" id="PF02518">
    <property type="entry name" value="HATPase_c"/>
    <property type="match status" value="2"/>
</dbReference>
<evidence type="ECO:0000259" key="12">
    <source>
        <dbReference type="PROSITE" id="PS50110"/>
    </source>
</evidence>
<accession>A0ABV6JCG1</accession>
<dbReference type="InterPro" id="IPR036890">
    <property type="entry name" value="HATPase_C_sf"/>
</dbReference>
<sequence>MKRQFAMLFILSGFFAVSLAILIHQWIAPKANYPAAVQGAMDTGDWLFAQDGVIPLGGEWLFYEGALLEPDDFKDGGALVQPTLRMVPGKFTDEKADHQGVTYGTYRLKVKVEENGYYSIRMKKVRLSSRVFINGEELGGRGQVGTSPDGFVPNNQPFFSTIDIQSGTADILIQVASFQNITGGLVQAPEFGRSEDMLARRDQGRLSDSALITAFLLFGLYYAGMFRHWRREPHLMYFSLFCLVLGLFFSIDNEILLLELFPGIPFLWLQKMLFFLPSLTIYFFGQYIFYYMGKTRHLLMRIMPGVVSVYLLVVLMLPNAYLVHILKLNMLIPILYFVALLEVIFRSRERGILGKGYLMLGVFSLVSMWVYAQFRYMLALDTPYYMIFSPLLLVLSQALLMTSQLQESYLSNERLNRQLLAFDRQKDEFLAKTSHELRSPLHGIINLSRLMLDDRVNPLHQAHTANVRLVHAVGRRLAGLVHDILDLNKIRYGQLSIHPKPVDLRMSVRFVIQTLSINKDNPDIQIINDVPHDLPLAWTDEDRLRQILHNLVENGIKYTERGSVCVMAEAREDKLAVSVTDTGKGIPPDRIDSLFSPFTSYGDAGEGWRSGLGLGLSIAKELVELQSGRLEVESMEGVGTTFTFTLPLANGAFHRDAREEVSVSEEIEEGFLLDDETSFPLPGSPHYRPADCRLLIVDDEPANRKILMDIADSLHYGYIAVASGKEALAALRQAPLPDLVLLDVMMPGITGLDVSREIRRMYSLAELPVLMLTASGRESDVMAAFEAGANDILQKPFELPELRARMQSLLAMKLSFENALRRELDFLQAQITPHFLYNSLNAMVGLSYSNPEKLRETIVHLSTYLRAKFTFVFKNELVPFESELELVKAYLAIEELRFGERLKVHYRTEEGFHCMLPPLILQPIVENAVRHGIGSKQTAGLVEITARMTSHGAEIVVTDDGAGMDARQLQALEEGMTGSVGVANVNRRLQMLYNRSLDIHSEPGRGTRVTLIIPEEEEDEL</sequence>
<dbReference type="InterPro" id="IPR011006">
    <property type="entry name" value="CheY-like_superfamily"/>
</dbReference>
<evidence type="ECO:0000313" key="13">
    <source>
        <dbReference type="EMBL" id="MFC0393591.1"/>
    </source>
</evidence>
<feature type="domain" description="Histidine kinase" evidence="11">
    <location>
        <begin position="432"/>
        <end position="650"/>
    </location>
</feature>
<keyword evidence="6" id="KW-0418">Kinase</keyword>
<dbReference type="CDD" id="cd00082">
    <property type="entry name" value="HisKA"/>
    <property type="match status" value="1"/>
</dbReference>
<keyword evidence="5" id="KW-0547">Nucleotide-binding</keyword>
<feature type="transmembrane region" description="Helical" evidence="10">
    <location>
        <begin position="328"/>
        <end position="345"/>
    </location>
</feature>
<keyword evidence="7 13" id="KW-0067">ATP-binding</keyword>
<dbReference type="InterPro" id="IPR011623">
    <property type="entry name" value="7TMR_DISM_rcpt_extracell_dom1"/>
</dbReference>
<organism evidence="13 14">
    <name type="scientific">Paenibacillus mendelii</name>
    <dbReference type="NCBI Taxonomy" id="206163"/>
    <lineage>
        <taxon>Bacteria</taxon>
        <taxon>Bacillati</taxon>
        <taxon>Bacillota</taxon>
        <taxon>Bacilli</taxon>
        <taxon>Bacillales</taxon>
        <taxon>Paenibacillaceae</taxon>
        <taxon>Paenibacillus</taxon>
    </lineage>
</organism>
<feature type="transmembrane region" description="Helical" evidence="10">
    <location>
        <begin position="302"/>
        <end position="322"/>
    </location>
</feature>
<feature type="transmembrane region" description="Helical" evidence="10">
    <location>
        <begin position="272"/>
        <end position="290"/>
    </location>
</feature>
<dbReference type="SMART" id="SM00448">
    <property type="entry name" value="REC"/>
    <property type="match status" value="1"/>
</dbReference>
<evidence type="ECO:0000256" key="3">
    <source>
        <dbReference type="ARBA" id="ARBA00022553"/>
    </source>
</evidence>
<dbReference type="PRINTS" id="PR00344">
    <property type="entry name" value="BCTRLSENSOR"/>
</dbReference>
<reference evidence="13 14" key="1">
    <citation type="submission" date="2024-09" db="EMBL/GenBank/DDBJ databases">
        <authorList>
            <person name="Sun Q."/>
            <person name="Mori K."/>
        </authorList>
    </citation>
    <scope>NUCLEOTIDE SEQUENCE [LARGE SCALE GENOMIC DNA]</scope>
    <source>
        <strain evidence="13 14">CCM 4839</strain>
    </source>
</reference>
<dbReference type="Pfam" id="PF06580">
    <property type="entry name" value="His_kinase"/>
    <property type="match status" value="1"/>
</dbReference>
<dbReference type="SUPFAM" id="SSF55874">
    <property type="entry name" value="ATPase domain of HSP90 chaperone/DNA topoisomerase II/histidine kinase"/>
    <property type="match status" value="2"/>
</dbReference>
<evidence type="ECO:0000256" key="8">
    <source>
        <dbReference type="ARBA" id="ARBA00023012"/>
    </source>
</evidence>
<dbReference type="Pfam" id="PF00072">
    <property type="entry name" value="Response_reg"/>
    <property type="match status" value="1"/>
</dbReference>
<proteinExistence type="predicted"/>
<dbReference type="InterPro" id="IPR036097">
    <property type="entry name" value="HisK_dim/P_sf"/>
</dbReference>
<evidence type="ECO:0000256" key="2">
    <source>
        <dbReference type="ARBA" id="ARBA00012438"/>
    </source>
</evidence>
<dbReference type="RefSeq" id="WP_204821653.1">
    <property type="nucleotide sequence ID" value="NZ_JANHOF010000008.1"/>
</dbReference>
<dbReference type="Proteomes" id="UP001589818">
    <property type="component" value="Unassembled WGS sequence"/>
</dbReference>
<dbReference type="InterPro" id="IPR005467">
    <property type="entry name" value="His_kinase_dom"/>
</dbReference>
<feature type="transmembrane region" description="Helical" evidence="10">
    <location>
        <begin position="235"/>
        <end position="252"/>
    </location>
</feature>
<keyword evidence="10" id="KW-0812">Transmembrane</keyword>
<protein>
    <recommendedName>
        <fullName evidence="2">histidine kinase</fullName>
        <ecNumber evidence="2">2.7.13.3</ecNumber>
    </recommendedName>
</protein>
<dbReference type="EMBL" id="JBHLVF010000034">
    <property type="protein sequence ID" value="MFC0393591.1"/>
    <property type="molecule type" value="Genomic_DNA"/>
</dbReference>
<dbReference type="SMART" id="SM00388">
    <property type="entry name" value="HisKA"/>
    <property type="match status" value="1"/>
</dbReference>
<name>A0ABV6JCG1_9BACL</name>
<dbReference type="PANTHER" id="PTHR43047:SF72">
    <property type="entry name" value="OSMOSENSING HISTIDINE PROTEIN KINASE SLN1"/>
    <property type="match status" value="1"/>
</dbReference>
<dbReference type="Gene3D" id="3.30.565.10">
    <property type="entry name" value="Histidine kinase-like ATPase, C-terminal domain"/>
    <property type="match status" value="2"/>
</dbReference>
<dbReference type="Pfam" id="PF07695">
    <property type="entry name" value="7TMR-DISM_7TM"/>
    <property type="match status" value="1"/>
</dbReference>
<dbReference type="InterPro" id="IPR010559">
    <property type="entry name" value="Sig_transdc_His_kin_internal"/>
</dbReference>
<evidence type="ECO:0000256" key="1">
    <source>
        <dbReference type="ARBA" id="ARBA00000085"/>
    </source>
</evidence>
<evidence type="ECO:0000313" key="14">
    <source>
        <dbReference type="Proteomes" id="UP001589818"/>
    </source>
</evidence>
<feature type="transmembrane region" description="Helical" evidence="10">
    <location>
        <begin position="357"/>
        <end position="378"/>
    </location>
</feature>
<comment type="caution">
    <text evidence="13">The sequence shown here is derived from an EMBL/GenBank/DDBJ whole genome shotgun (WGS) entry which is preliminary data.</text>
</comment>
<dbReference type="Gene3D" id="1.10.287.130">
    <property type="match status" value="1"/>
</dbReference>
<keyword evidence="10" id="KW-1133">Transmembrane helix</keyword>
<evidence type="ECO:0000256" key="4">
    <source>
        <dbReference type="ARBA" id="ARBA00022679"/>
    </source>
</evidence>
<evidence type="ECO:0000256" key="6">
    <source>
        <dbReference type="ARBA" id="ARBA00022777"/>
    </source>
</evidence>
<evidence type="ECO:0000256" key="10">
    <source>
        <dbReference type="SAM" id="Phobius"/>
    </source>
</evidence>